<protein>
    <recommendedName>
        <fullName evidence="12">Integral membrane protein YccS N-terminal domain-containing protein</fullName>
    </recommendedName>
</protein>
<accession>A0ABN4QZR8</accession>
<name>A0ABN4QZR8_9BORD</name>
<feature type="transmembrane region" description="Helical" evidence="7">
    <location>
        <begin position="70"/>
        <end position="87"/>
    </location>
</feature>
<feature type="transmembrane region" description="Helical" evidence="7">
    <location>
        <begin position="598"/>
        <end position="615"/>
    </location>
</feature>
<keyword evidence="2" id="KW-1003">Cell membrane</keyword>
<feature type="transmembrane region" description="Helical" evidence="7">
    <location>
        <begin position="441"/>
        <end position="469"/>
    </location>
</feature>
<keyword evidence="5 7" id="KW-0472">Membrane</keyword>
<feature type="domain" description="Integral membrane protein YccS N-terminal" evidence="8">
    <location>
        <begin position="69"/>
        <end position="263"/>
    </location>
</feature>
<dbReference type="Pfam" id="PF13515">
    <property type="entry name" value="FUSC_2"/>
    <property type="match status" value="1"/>
</dbReference>
<feature type="transmembrane region" description="Helical" evidence="7">
    <location>
        <begin position="511"/>
        <end position="530"/>
    </location>
</feature>
<comment type="subcellular location">
    <subcellularLocation>
        <location evidence="1">Cell membrane</location>
        <topology evidence="1">Multi-pass membrane protein</topology>
    </subcellularLocation>
</comment>
<evidence type="ECO:0000256" key="7">
    <source>
        <dbReference type="SAM" id="Phobius"/>
    </source>
</evidence>
<gene>
    <name evidence="10" type="ORF">BAU06_09670</name>
</gene>
<dbReference type="PANTHER" id="PTHR30509">
    <property type="entry name" value="P-HYDROXYBENZOIC ACID EFFLUX PUMP SUBUNIT-RELATED"/>
    <property type="match status" value="1"/>
</dbReference>
<feature type="transmembrane region" description="Helical" evidence="7">
    <location>
        <begin position="93"/>
        <end position="110"/>
    </location>
</feature>
<evidence type="ECO:0000313" key="10">
    <source>
        <dbReference type="EMBL" id="ANN66527.1"/>
    </source>
</evidence>
<dbReference type="Pfam" id="PF12805">
    <property type="entry name" value="FUSC-like"/>
    <property type="match status" value="1"/>
</dbReference>
<evidence type="ECO:0000259" key="8">
    <source>
        <dbReference type="Pfam" id="PF12805"/>
    </source>
</evidence>
<keyword evidence="3 7" id="KW-0812">Transmembrane</keyword>
<dbReference type="EMBL" id="CP016170">
    <property type="protein sequence ID" value="ANN66527.1"/>
    <property type="molecule type" value="Genomic_DNA"/>
</dbReference>
<sequence>MSAAKAALQFVHGQHVYTALRALLGVVLPALCALAISGSMEAAIGLALGAFCVSLNDLPETLRRKPRRMLAATLVLASAATAIAPVLSHPAAALPALLAIVFCAGLAVAYGQAGTLLGMCALLGVDLMLAQHDAGGDPWVFLAWMVAGGLWYTAFSTAVCAVFSQQIARRAIGESLMAAAAHLRCRAECFVPGTPLDQCQRRLADAQSVAIDAQQTARDIVLGGLAANRRHDSRQAHLFNMLTGAVDVHDISLALHDDFTALRGGGDGRTGRAVHDIILGMARWIEDLVPRYVLGRTVDPPATLDRAARELDDGPARVFKARLAMLAGTLVQLAAEADAAARAHGTGPRGAPDTAWPSDVALAVRTWRATQNPRMPWHALRASPAAVRHAVRLTAAIAAGTLAAKWVGGHGTWVILTIMIVMNPAFGANQQRTRQRIAGTLLGCLGTAVLLWLGVQAPWLVTVAIILAYGASFALARPATYLASVVFTTIAVLMLYHLLVPGWSMIEQRGVDTLIGGTIGALGAFLFPAWEYVGLDTRLAAARQACRGYAAAVFSDDFQMPCYRLARREALQAVRTLAASYQRMLQEPVSKRHAAMEIGMWLAACNLMIAALAALGQWRRANAGAALSPDCRVHAPLVDRTLDGATDEAGDAGQHAPAALMPLIGAARAMRRANARLASASRRPASRRMHA</sequence>
<evidence type="ECO:0000256" key="2">
    <source>
        <dbReference type="ARBA" id="ARBA00022475"/>
    </source>
</evidence>
<feature type="transmembrane region" description="Helical" evidence="7">
    <location>
        <begin position="16"/>
        <end position="36"/>
    </location>
</feature>
<evidence type="ECO:0000256" key="6">
    <source>
        <dbReference type="ARBA" id="ARBA00043993"/>
    </source>
</evidence>
<evidence type="ECO:0000313" key="11">
    <source>
        <dbReference type="Proteomes" id="UP000091897"/>
    </source>
</evidence>
<organism evidence="10 11">
    <name type="scientific">Bordetella bronchialis</name>
    <dbReference type="NCBI Taxonomy" id="463025"/>
    <lineage>
        <taxon>Bacteria</taxon>
        <taxon>Pseudomonadati</taxon>
        <taxon>Pseudomonadota</taxon>
        <taxon>Betaproteobacteria</taxon>
        <taxon>Burkholderiales</taxon>
        <taxon>Alcaligenaceae</taxon>
        <taxon>Bordetella</taxon>
    </lineage>
</organism>
<evidence type="ECO:0008006" key="12">
    <source>
        <dbReference type="Google" id="ProtNLM"/>
    </source>
</evidence>
<evidence type="ECO:0000256" key="5">
    <source>
        <dbReference type="ARBA" id="ARBA00023136"/>
    </source>
</evidence>
<evidence type="ECO:0000256" key="4">
    <source>
        <dbReference type="ARBA" id="ARBA00022989"/>
    </source>
</evidence>
<feature type="transmembrane region" description="Helical" evidence="7">
    <location>
        <begin position="413"/>
        <end position="429"/>
    </location>
</feature>
<dbReference type="Proteomes" id="UP000091897">
    <property type="component" value="Chromosome"/>
</dbReference>
<evidence type="ECO:0000256" key="1">
    <source>
        <dbReference type="ARBA" id="ARBA00004651"/>
    </source>
</evidence>
<dbReference type="InterPro" id="IPR032692">
    <property type="entry name" value="YccS_N"/>
</dbReference>
<feature type="domain" description="Integral membrane bound transporter" evidence="9">
    <location>
        <begin position="408"/>
        <end position="522"/>
    </location>
</feature>
<keyword evidence="4 7" id="KW-1133">Transmembrane helix</keyword>
<feature type="transmembrane region" description="Helical" evidence="7">
    <location>
        <begin position="481"/>
        <end position="499"/>
    </location>
</feature>
<dbReference type="InterPro" id="IPR049453">
    <property type="entry name" value="Memb_transporter_dom"/>
</dbReference>
<proteinExistence type="inferred from homology"/>
<keyword evidence="11" id="KW-1185">Reference proteome</keyword>
<evidence type="ECO:0000259" key="9">
    <source>
        <dbReference type="Pfam" id="PF13515"/>
    </source>
</evidence>
<dbReference type="RefSeq" id="WP_066347787.1">
    <property type="nucleotide sequence ID" value="NZ_CBCSFJ010000005.1"/>
</dbReference>
<feature type="transmembrane region" description="Helical" evidence="7">
    <location>
        <begin position="138"/>
        <end position="163"/>
    </location>
</feature>
<dbReference type="PANTHER" id="PTHR30509:SF9">
    <property type="entry name" value="MULTIDRUG RESISTANCE PROTEIN MDTO"/>
    <property type="match status" value="1"/>
</dbReference>
<evidence type="ECO:0000256" key="3">
    <source>
        <dbReference type="ARBA" id="ARBA00022692"/>
    </source>
</evidence>
<comment type="similarity">
    <text evidence="6">Belongs to the YccS/YhfK family.</text>
</comment>
<reference evidence="10 11" key="1">
    <citation type="submission" date="2016-06" db="EMBL/GenBank/DDBJ databases">
        <title>Complete genome sequences of Bordetella bronchialis and Bordetella flabilis.</title>
        <authorList>
            <person name="LiPuma J.J."/>
            <person name="Spilker T."/>
        </authorList>
    </citation>
    <scope>NUCLEOTIDE SEQUENCE [LARGE SCALE GENOMIC DNA]</scope>
    <source>
        <strain evidence="10 11">AU3182</strain>
    </source>
</reference>